<evidence type="ECO:0000256" key="2">
    <source>
        <dbReference type="PROSITE-ProRule" id="PRU00252"/>
    </source>
</evidence>
<dbReference type="RefSeq" id="WP_007053525.1">
    <property type="nucleotide sequence ID" value="NZ_JADNLW010000003.1"/>
</dbReference>
<dbReference type="CDD" id="cd04496">
    <property type="entry name" value="SSB_OBF"/>
    <property type="match status" value="1"/>
</dbReference>
<sequence length="188" mass="20174">MATINQVTLTISGNTGSIEFHTRQDGGIWATFDVAQTSRTQNPQTGQWEDGATTWIRCTASGYLAEHLQHSMLPTGPDGKQKGVPVIVTGSYVQREYTNQQGAKRSILELRATDLAVSLRAGTVAYNKAPRDNGFAGRTPQPSQPMAQPQPQQPTTPASDPWNATGAQTRQPAFTDGFAPAAPQQPAI</sequence>
<evidence type="ECO:0000313" key="5">
    <source>
        <dbReference type="Proteomes" id="UP000265775"/>
    </source>
</evidence>
<proteinExistence type="predicted"/>
<keyword evidence="1 2" id="KW-0238">DNA-binding</keyword>
<gene>
    <name evidence="4" type="ORF">DWV59_10320</name>
</gene>
<dbReference type="SUPFAM" id="SSF50249">
    <property type="entry name" value="Nucleic acid-binding proteins"/>
    <property type="match status" value="1"/>
</dbReference>
<dbReference type="InterPro" id="IPR000424">
    <property type="entry name" value="Primosome_PriB/ssb"/>
</dbReference>
<dbReference type="Gene3D" id="2.40.50.140">
    <property type="entry name" value="Nucleic acid-binding proteins"/>
    <property type="match status" value="1"/>
</dbReference>
<evidence type="ECO:0000256" key="1">
    <source>
        <dbReference type="ARBA" id="ARBA00023125"/>
    </source>
</evidence>
<organism evidence="4 5">
    <name type="scientific">Bifidobacterium longum</name>
    <dbReference type="NCBI Taxonomy" id="216816"/>
    <lineage>
        <taxon>Bacteria</taxon>
        <taxon>Bacillati</taxon>
        <taxon>Actinomycetota</taxon>
        <taxon>Actinomycetes</taxon>
        <taxon>Bifidobacteriales</taxon>
        <taxon>Bifidobacteriaceae</taxon>
        <taxon>Bifidobacterium</taxon>
    </lineage>
</organism>
<accession>A0A133L895</accession>
<dbReference type="GO" id="GO:0003697">
    <property type="term" value="F:single-stranded DNA binding"/>
    <property type="evidence" value="ECO:0007669"/>
    <property type="project" value="InterPro"/>
</dbReference>
<feature type="compositionally biased region" description="Low complexity" evidence="3">
    <location>
        <begin position="140"/>
        <end position="159"/>
    </location>
</feature>
<name>A0A133L895_BIFLN</name>
<dbReference type="PROSITE" id="PS50935">
    <property type="entry name" value="SSB"/>
    <property type="match status" value="1"/>
</dbReference>
<protein>
    <submittedName>
        <fullName evidence="4">Single-stranded DNA-binding protein</fullName>
    </submittedName>
</protein>
<evidence type="ECO:0000313" key="4">
    <source>
        <dbReference type="EMBL" id="RGW63236.1"/>
    </source>
</evidence>
<reference evidence="4 5" key="1">
    <citation type="submission" date="2018-08" db="EMBL/GenBank/DDBJ databases">
        <title>A genome reference for cultivated species of the human gut microbiota.</title>
        <authorList>
            <person name="Zou Y."/>
            <person name="Xue W."/>
            <person name="Luo G."/>
        </authorList>
    </citation>
    <scope>NUCLEOTIDE SEQUENCE [LARGE SCALE GENOMIC DNA]</scope>
    <source>
        <strain evidence="4 5">AF11-12</strain>
    </source>
</reference>
<dbReference type="InterPro" id="IPR012340">
    <property type="entry name" value="NA-bd_OB-fold"/>
</dbReference>
<evidence type="ECO:0000256" key="3">
    <source>
        <dbReference type="SAM" id="MobiDB-lite"/>
    </source>
</evidence>
<comment type="caution">
    <text evidence="4">The sequence shown here is derived from an EMBL/GenBank/DDBJ whole genome shotgun (WGS) entry which is preliminary data.</text>
</comment>
<dbReference type="EMBL" id="QSAR01000015">
    <property type="protein sequence ID" value="RGW63236.1"/>
    <property type="molecule type" value="Genomic_DNA"/>
</dbReference>
<dbReference type="Pfam" id="PF00436">
    <property type="entry name" value="SSB"/>
    <property type="match status" value="1"/>
</dbReference>
<dbReference type="AlphaFoldDB" id="A0A133L895"/>
<feature type="region of interest" description="Disordered" evidence="3">
    <location>
        <begin position="128"/>
        <end position="188"/>
    </location>
</feature>
<dbReference type="Proteomes" id="UP000265775">
    <property type="component" value="Unassembled WGS sequence"/>
</dbReference>